<dbReference type="InterPro" id="IPR032675">
    <property type="entry name" value="LRR_dom_sf"/>
</dbReference>
<evidence type="ECO:0000256" key="4">
    <source>
        <dbReference type="ARBA" id="ARBA00022614"/>
    </source>
</evidence>
<evidence type="ECO:0000256" key="3">
    <source>
        <dbReference type="ARBA" id="ARBA00022475"/>
    </source>
</evidence>
<evidence type="ECO:0000256" key="2">
    <source>
        <dbReference type="ARBA" id="ARBA00009592"/>
    </source>
</evidence>
<proteinExistence type="inferred from homology"/>
<dbReference type="Gene3D" id="3.80.10.10">
    <property type="entry name" value="Ribonuclease Inhibitor"/>
    <property type="match status" value="1"/>
</dbReference>
<sequence>MGKLIALESLDLSSNSLTGGIPEELEDLLYLQILNLSFKDLEGPVPRKALLPPGPLKMPISLKPIMPIFFTPRNLHEELMEASATGTDVGPIVQIGVGFYSTYLMFEKSPIVAPNAPSSPALKKL</sequence>
<dbReference type="GO" id="GO:0005886">
    <property type="term" value="C:plasma membrane"/>
    <property type="evidence" value="ECO:0007669"/>
    <property type="project" value="UniProtKB-SubCell"/>
</dbReference>
<dbReference type="EMBL" id="FN596264">
    <property type="protein sequence ID" value="CCB58943.1"/>
    <property type="molecule type" value="Genomic_DNA"/>
</dbReference>
<dbReference type="PANTHER" id="PTHR27004:SF203">
    <property type="entry name" value="LEUCINE-RICH REPEAT-CONTAINING N-TERMINAL PLANT-TYPE DOMAIN-CONTAINING PROTEIN"/>
    <property type="match status" value="1"/>
</dbReference>
<accession>F6HW79</accession>
<evidence type="ECO:0000256" key="6">
    <source>
        <dbReference type="ARBA" id="ARBA00022737"/>
    </source>
</evidence>
<dbReference type="PaxDb" id="29760-VIT_18s0166g00040.t01"/>
<reference evidence="12" key="1">
    <citation type="journal article" date="2007" name="Nature">
        <title>The grapevine genome sequence suggests ancestral hexaploidization in major angiosperm phyla.</title>
        <authorList>
            <consortium name="The French-Italian Public Consortium for Grapevine Genome Characterization."/>
            <person name="Jaillon O."/>
            <person name="Aury J.-M."/>
            <person name="Noel B."/>
            <person name="Policriti A."/>
            <person name="Clepet C."/>
            <person name="Casagrande A."/>
            <person name="Choisne N."/>
            <person name="Aubourg S."/>
            <person name="Vitulo N."/>
            <person name="Jubin C."/>
            <person name="Vezzi A."/>
            <person name="Legeai F."/>
            <person name="Hugueney P."/>
            <person name="Dasilva C."/>
            <person name="Horner D."/>
            <person name="Mica E."/>
            <person name="Jublot D."/>
            <person name="Poulain J."/>
            <person name="Bruyere C."/>
            <person name="Billault A."/>
            <person name="Segurens B."/>
            <person name="Gouyvenoux M."/>
            <person name="Ugarte E."/>
            <person name="Cattonaro F."/>
            <person name="Anthouard V."/>
            <person name="Vico V."/>
            <person name="Del Fabbro C."/>
            <person name="Alaux M."/>
            <person name="Di Gaspero G."/>
            <person name="Dumas V."/>
            <person name="Felice N."/>
            <person name="Paillard S."/>
            <person name="Juman I."/>
            <person name="Moroldo M."/>
            <person name="Scalabrin S."/>
            <person name="Canaguier A."/>
            <person name="Le Clainche I."/>
            <person name="Malacrida G."/>
            <person name="Durand E."/>
            <person name="Pesole G."/>
            <person name="Laucou V."/>
            <person name="Chatelet P."/>
            <person name="Merdinoglu D."/>
            <person name="Delledonne M."/>
            <person name="Pezzotti M."/>
            <person name="Lecharny A."/>
            <person name="Scarpelli C."/>
            <person name="Artiguenave F."/>
            <person name="Pe M.E."/>
            <person name="Valle G."/>
            <person name="Morgante M."/>
            <person name="Caboche M."/>
            <person name="Adam-Blondon A.-F."/>
            <person name="Weissenbach J."/>
            <person name="Quetier F."/>
            <person name="Wincker P."/>
        </authorList>
    </citation>
    <scope>NUCLEOTIDE SEQUENCE [LARGE SCALE GENOMIC DNA]</scope>
    <source>
        <strain evidence="12">cv. Pinot noir / PN40024</strain>
    </source>
</reference>
<keyword evidence="3" id="KW-1003">Cell membrane</keyword>
<dbReference type="HOGENOM" id="CLU_1996747_0_0_1"/>
<dbReference type="Pfam" id="PF00560">
    <property type="entry name" value="LRR_1"/>
    <property type="match status" value="1"/>
</dbReference>
<dbReference type="Proteomes" id="UP000009183">
    <property type="component" value="Chromosome 18"/>
</dbReference>
<dbReference type="InterPro" id="IPR001611">
    <property type="entry name" value="Leu-rich_rpt"/>
</dbReference>
<gene>
    <name evidence="11" type="ordered locus">VIT_18s0166g00040</name>
</gene>
<evidence type="ECO:0000313" key="11">
    <source>
        <dbReference type="EMBL" id="CCB58943.1"/>
    </source>
</evidence>
<dbReference type="PANTHER" id="PTHR27004">
    <property type="entry name" value="RECEPTOR-LIKE PROTEIN 12 ISOFORM X1"/>
    <property type="match status" value="1"/>
</dbReference>
<keyword evidence="5" id="KW-0812">Transmembrane</keyword>
<keyword evidence="7" id="KW-1133">Transmembrane helix</keyword>
<keyword evidence="12" id="KW-1185">Reference proteome</keyword>
<keyword evidence="6" id="KW-0677">Repeat</keyword>
<evidence type="ECO:0000256" key="7">
    <source>
        <dbReference type="ARBA" id="ARBA00022989"/>
    </source>
</evidence>
<evidence type="ECO:0000256" key="1">
    <source>
        <dbReference type="ARBA" id="ARBA00004251"/>
    </source>
</evidence>
<dbReference type="InParanoid" id="F6HW79"/>
<evidence type="ECO:0000256" key="9">
    <source>
        <dbReference type="ARBA" id="ARBA00023170"/>
    </source>
</evidence>
<keyword evidence="4" id="KW-0433">Leucine-rich repeat</keyword>
<evidence type="ECO:0000256" key="5">
    <source>
        <dbReference type="ARBA" id="ARBA00022692"/>
    </source>
</evidence>
<comment type="similarity">
    <text evidence="2">Belongs to the RLP family.</text>
</comment>
<evidence type="ECO:0000256" key="8">
    <source>
        <dbReference type="ARBA" id="ARBA00023136"/>
    </source>
</evidence>
<keyword evidence="8" id="KW-0472">Membrane</keyword>
<evidence type="ECO:0000256" key="10">
    <source>
        <dbReference type="ARBA" id="ARBA00023180"/>
    </source>
</evidence>
<name>F6HW79_VITVI</name>
<protein>
    <submittedName>
        <fullName evidence="11">Uncharacterized protein</fullName>
    </submittedName>
</protein>
<comment type="subcellular location">
    <subcellularLocation>
        <location evidence="1">Cell membrane</location>
        <topology evidence="1">Single-pass type I membrane protein</topology>
    </subcellularLocation>
</comment>
<dbReference type="SUPFAM" id="SSF52058">
    <property type="entry name" value="L domain-like"/>
    <property type="match status" value="1"/>
</dbReference>
<keyword evidence="10" id="KW-0325">Glycoprotein</keyword>
<dbReference type="AlphaFoldDB" id="F6HW79"/>
<evidence type="ECO:0000313" key="12">
    <source>
        <dbReference type="Proteomes" id="UP000009183"/>
    </source>
</evidence>
<keyword evidence="9" id="KW-0675">Receptor</keyword>
<organism evidence="11 12">
    <name type="scientific">Vitis vinifera</name>
    <name type="common">Grape</name>
    <dbReference type="NCBI Taxonomy" id="29760"/>
    <lineage>
        <taxon>Eukaryota</taxon>
        <taxon>Viridiplantae</taxon>
        <taxon>Streptophyta</taxon>
        <taxon>Embryophyta</taxon>
        <taxon>Tracheophyta</taxon>
        <taxon>Spermatophyta</taxon>
        <taxon>Magnoliopsida</taxon>
        <taxon>eudicotyledons</taxon>
        <taxon>Gunneridae</taxon>
        <taxon>Pentapetalae</taxon>
        <taxon>rosids</taxon>
        <taxon>Vitales</taxon>
        <taxon>Vitaceae</taxon>
        <taxon>Viteae</taxon>
        <taxon>Vitis</taxon>
    </lineage>
</organism>